<dbReference type="AlphaFoldDB" id="A0AAX6MAV7"/>
<evidence type="ECO:0000313" key="2">
    <source>
        <dbReference type="Proteomes" id="UP001369815"/>
    </source>
</evidence>
<organism evidence="1 2">
    <name type="scientific">Daldinia eschscholtzii</name>
    <dbReference type="NCBI Taxonomy" id="292717"/>
    <lineage>
        <taxon>Eukaryota</taxon>
        <taxon>Fungi</taxon>
        <taxon>Dikarya</taxon>
        <taxon>Ascomycota</taxon>
        <taxon>Pezizomycotina</taxon>
        <taxon>Sordariomycetes</taxon>
        <taxon>Xylariomycetidae</taxon>
        <taxon>Xylariales</taxon>
        <taxon>Hypoxylaceae</taxon>
        <taxon>Daldinia</taxon>
    </lineage>
</organism>
<comment type="caution">
    <text evidence="1">The sequence shown here is derived from an EMBL/GenBank/DDBJ whole genome shotgun (WGS) entry which is preliminary data.</text>
</comment>
<dbReference type="EMBL" id="JBANMG010000009">
    <property type="protein sequence ID" value="KAK6949594.1"/>
    <property type="molecule type" value="Genomic_DNA"/>
</dbReference>
<accession>A0AAX6MAV7</accession>
<name>A0AAX6MAV7_9PEZI</name>
<protein>
    <submittedName>
        <fullName evidence="1">Uncharacterized protein</fullName>
    </submittedName>
</protein>
<sequence length="223" mass="25723">MNKMSANTSTQSSGALVNPWLEKNQRVLHPWMDEPEEIKNEVRLVYKQKLPHLDAVAAELAPLLGLGDTLLGRQRMQNLFTHPALLDSFVEFSETYLDGRWGLPVGEWATVHKLSHTHAKDGEWGLKAPPAREDWNVNHFYTRFILRTLARLRDPAEAPRNLAYWLAEASPCDAAWLLMHVLMYMQWDAMRDYKKHAGVKDRVSHFIDIWKTDGPYAEPNEHS</sequence>
<evidence type="ECO:0000313" key="1">
    <source>
        <dbReference type="EMBL" id="KAK6949594.1"/>
    </source>
</evidence>
<reference evidence="1 2" key="1">
    <citation type="journal article" date="2024" name="Front Chem Biol">
        <title>Unveiling the potential of Daldinia eschscholtzii MFLUCC 19-0629 through bioactivity and bioinformatics studies for enhanced sustainable agriculture production.</title>
        <authorList>
            <person name="Brooks S."/>
            <person name="Weaver J.A."/>
            <person name="Klomchit A."/>
            <person name="Alharthi S.A."/>
            <person name="Onlamun T."/>
            <person name="Nurani R."/>
            <person name="Vong T.K."/>
            <person name="Alberti F."/>
            <person name="Greco C."/>
        </authorList>
    </citation>
    <scope>NUCLEOTIDE SEQUENCE [LARGE SCALE GENOMIC DNA]</scope>
    <source>
        <strain evidence="1">MFLUCC 19-0629</strain>
    </source>
</reference>
<proteinExistence type="predicted"/>
<gene>
    <name evidence="1" type="ORF">Daesc_009677</name>
</gene>
<keyword evidence="2" id="KW-1185">Reference proteome</keyword>
<dbReference type="Proteomes" id="UP001369815">
    <property type="component" value="Unassembled WGS sequence"/>
</dbReference>